<dbReference type="PROSITE" id="PS00941">
    <property type="entry name" value="CARBOXYLESTERASE_B_2"/>
    <property type="match status" value="1"/>
</dbReference>
<feature type="chain" id="PRO_5044991218" description="Carboxylic ester hydrolase" evidence="3">
    <location>
        <begin position="24"/>
        <end position="502"/>
    </location>
</feature>
<protein>
    <recommendedName>
        <fullName evidence="3">Carboxylic ester hydrolase</fullName>
        <ecNumber evidence="3">3.1.1.-</ecNumber>
    </recommendedName>
</protein>
<proteinExistence type="inferred from homology"/>
<accession>A0ABR6BYA7</accession>
<keyword evidence="2 3" id="KW-0378">Hydrolase</keyword>
<name>A0ABR6BYA7_9PSEU</name>
<dbReference type="SUPFAM" id="SSF53474">
    <property type="entry name" value="alpha/beta-Hydrolases"/>
    <property type="match status" value="1"/>
</dbReference>
<organism evidence="5 6">
    <name type="scientific">Kutzneria viridogrisea</name>
    <dbReference type="NCBI Taxonomy" id="47990"/>
    <lineage>
        <taxon>Bacteria</taxon>
        <taxon>Bacillati</taxon>
        <taxon>Actinomycetota</taxon>
        <taxon>Actinomycetes</taxon>
        <taxon>Pseudonocardiales</taxon>
        <taxon>Pseudonocardiaceae</taxon>
        <taxon>Kutzneria</taxon>
    </lineage>
</organism>
<keyword evidence="3" id="KW-0732">Signal</keyword>
<dbReference type="InterPro" id="IPR029058">
    <property type="entry name" value="AB_hydrolase_fold"/>
</dbReference>
<dbReference type="PROSITE" id="PS00122">
    <property type="entry name" value="CARBOXYLESTERASE_B_1"/>
    <property type="match status" value="1"/>
</dbReference>
<dbReference type="RefSeq" id="WP_182840546.1">
    <property type="nucleotide sequence ID" value="NZ_BAAABQ010000061.1"/>
</dbReference>
<dbReference type="GO" id="GO:0016787">
    <property type="term" value="F:hydrolase activity"/>
    <property type="evidence" value="ECO:0007669"/>
    <property type="project" value="UniProtKB-KW"/>
</dbReference>
<evidence type="ECO:0000256" key="2">
    <source>
        <dbReference type="ARBA" id="ARBA00022801"/>
    </source>
</evidence>
<dbReference type="EMBL" id="JACJID010000010">
    <property type="protein sequence ID" value="MBA8931903.1"/>
    <property type="molecule type" value="Genomic_DNA"/>
</dbReference>
<dbReference type="InterPro" id="IPR019819">
    <property type="entry name" value="Carboxylesterase_B_CS"/>
</dbReference>
<evidence type="ECO:0000256" key="3">
    <source>
        <dbReference type="RuleBase" id="RU361235"/>
    </source>
</evidence>
<dbReference type="InterPro" id="IPR019826">
    <property type="entry name" value="Carboxylesterase_B_AS"/>
</dbReference>
<dbReference type="EC" id="3.1.1.-" evidence="3"/>
<comment type="similarity">
    <text evidence="1 3">Belongs to the type-B carboxylesterase/lipase family.</text>
</comment>
<feature type="signal peptide" evidence="3">
    <location>
        <begin position="1"/>
        <end position="23"/>
    </location>
</feature>
<dbReference type="Proteomes" id="UP000517916">
    <property type="component" value="Unassembled WGS sequence"/>
</dbReference>
<dbReference type="Gene3D" id="3.40.50.1820">
    <property type="entry name" value="alpha/beta hydrolase"/>
    <property type="match status" value="1"/>
</dbReference>
<evidence type="ECO:0000256" key="1">
    <source>
        <dbReference type="ARBA" id="ARBA00005964"/>
    </source>
</evidence>
<feature type="domain" description="Carboxylesterase type B" evidence="4">
    <location>
        <begin position="25"/>
        <end position="464"/>
    </location>
</feature>
<evidence type="ECO:0000313" key="6">
    <source>
        <dbReference type="Proteomes" id="UP000517916"/>
    </source>
</evidence>
<keyword evidence="6" id="KW-1185">Reference proteome</keyword>
<reference evidence="5 6" key="1">
    <citation type="submission" date="2020-08" db="EMBL/GenBank/DDBJ databases">
        <title>Genomic Encyclopedia of Archaeal and Bacterial Type Strains, Phase II (KMG-II): from individual species to whole genera.</title>
        <authorList>
            <person name="Goeker M."/>
        </authorList>
    </citation>
    <scope>NUCLEOTIDE SEQUENCE [LARGE SCALE GENOMIC DNA]</scope>
    <source>
        <strain evidence="5 6">DSM 43850</strain>
    </source>
</reference>
<evidence type="ECO:0000313" key="5">
    <source>
        <dbReference type="EMBL" id="MBA8931903.1"/>
    </source>
</evidence>
<dbReference type="InterPro" id="IPR050309">
    <property type="entry name" value="Type-B_Carboxylest/Lipase"/>
</dbReference>
<gene>
    <name evidence="5" type="ORF">BC739_009162</name>
</gene>
<dbReference type="PANTHER" id="PTHR11559">
    <property type="entry name" value="CARBOXYLESTERASE"/>
    <property type="match status" value="1"/>
</dbReference>
<evidence type="ECO:0000259" key="4">
    <source>
        <dbReference type="Pfam" id="PF00135"/>
    </source>
</evidence>
<dbReference type="Pfam" id="PF00135">
    <property type="entry name" value="COesterase"/>
    <property type="match status" value="1"/>
</dbReference>
<comment type="caution">
    <text evidence="5">The sequence shown here is derived from an EMBL/GenBank/DDBJ whole genome shotgun (WGS) entry which is preliminary data.</text>
</comment>
<dbReference type="InterPro" id="IPR002018">
    <property type="entry name" value="CarbesteraseB"/>
</dbReference>
<sequence length="502" mass="53511">MGLLHWTLAALTTLGLAAPPADAGPIARTTSGPVRGAHLDAVDSYQGIPYAQPPTGELRWRAPVPPHPWSAVRPVTKSGPACAQNNATGTSEDCLYLDVVAPRASTHRPVMVWIHGGGNTTGTGAQFDAARMAARGDVLVVTINYRLGVFGFFGYPGLPDSGTFGLQDQQAALRWVRANAAAFGGDPSDVTVFGESAGGVDVCAQLTSPGARGLFDRAIMQSGSCLTRVPTYATPGEPVHVSTSGFWGPVADREATGQQVAGKVGCGTLECLRDKHFEDLLRYEAGFGPAYGTPTLPQDPVLALRRGEVNRVPVLSGNTRDEARLTTMYSELLAGPFTVDGYTSLLRTTFGEERAAAIEGAYPAGADPGLAFATMDTDRVFACPQLATNRELARVTRVHGYEFADEDAPTYSQYFGPRPPGAAHGSELAYLFDLRGGAPYRGTQHAELTAPQRELGDTMIDAWTGHTPWPQWPYVQSLAPQRIGPVDGWAEHHCDLWADHLT</sequence>